<dbReference type="Proteomes" id="UP000516160">
    <property type="component" value="Chromosome"/>
</dbReference>
<reference evidence="2 3" key="1">
    <citation type="submission" date="2020-07" db="EMBL/GenBank/DDBJ databases">
        <title>Alkalicella. sp. LB2 genome.</title>
        <authorList>
            <person name="Postec A."/>
            <person name="Quemeneur M."/>
        </authorList>
    </citation>
    <scope>NUCLEOTIDE SEQUENCE [LARGE SCALE GENOMIC DNA]</scope>
    <source>
        <strain evidence="2 3">LB2</strain>
    </source>
</reference>
<dbReference type="Gene3D" id="3.90.1200.10">
    <property type="match status" value="1"/>
</dbReference>
<protein>
    <submittedName>
        <fullName evidence="2">Phosphotransferase</fullName>
    </submittedName>
</protein>
<evidence type="ECO:0000313" key="3">
    <source>
        <dbReference type="Proteomes" id="UP000516160"/>
    </source>
</evidence>
<evidence type="ECO:0000259" key="1">
    <source>
        <dbReference type="Pfam" id="PF01636"/>
    </source>
</evidence>
<name>A0A7G9W8N2_ALKCA</name>
<organism evidence="2 3">
    <name type="scientific">Alkalicella caledoniensis</name>
    <dbReference type="NCBI Taxonomy" id="2731377"/>
    <lineage>
        <taxon>Bacteria</taxon>
        <taxon>Bacillati</taxon>
        <taxon>Bacillota</taxon>
        <taxon>Clostridia</taxon>
        <taxon>Eubacteriales</taxon>
        <taxon>Proteinivoracaceae</taxon>
        <taxon>Alkalicella</taxon>
    </lineage>
</organism>
<evidence type="ECO:0000313" key="2">
    <source>
        <dbReference type="EMBL" id="QNO15044.1"/>
    </source>
</evidence>
<dbReference type="KEGG" id="acae:HYG86_09835"/>
<dbReference type="SUPFAM" id="SSF56112">
    <property type="entry name" value="Protein kinase-like (PK-like)"/>
    <property type="match status" value="1"/>
</dbReference>
<proteinExistence type="predicted"/>
<accession>A0A7G9W8N2</accession>
<sequence>MNIQMDLDLEVSSHIEKRWGNITSLKKLDGIKSQGGCYRAKHKSGSVIVKSMEVQSEYQFYKMFSKKLIDNGVNIPEIYFAHQGKKKYWIVIEDILNTLPKDRWYGDESLLEVLCNLHCFTWGRPLILTDNYKPSWSDCLSEKVSELYKSDYNKALKHLLRVQKVSQTVFQPTCWINGDTNPTNWGVRDNGDLVLFDWERICYASPAIDLAITIPGLGTTDYSLERKIAETYIKLFAKKDLDFLFKIDELVEQIILAKIWSAVEFLAYNHKLLEQNQLETLLTELLTKLKKF</sequence>
<feature type="domain" description="Aminoglycoside phosphotransferase" evidence="1">
    <location>
        <begin position="50"/>
        <end position="214"/>
    </location>
</feature>
<keyword evidence="3" id="KW-1185">Reference proteome</keyword>
<dbReference type="InterPro" id="IPR011009">
    <property type="entry name" value="Kinase-like_dom_sf"/>
</dbReference>
<gene>
    <name evidence="2" type="ORF">HYG86_09835</name>
</gene>
<dbReference type="GO" id="GO:0016740">
    <property type="term" value="F:transferase activity"/>
    <property type="evidence" value="ECO:0007669"/>
    <property type="project" value="UniProtKB-KW"/>
</dbReference>
<dbReference type="RefSeq" id="WP_213165408.1">
    <property type="nucleotide sequence ID" value="NZ_CP058559.1"/>
</dbReference>
<dbReference type="Pfam" id="PF01636">
    <property type="entry name" value="APH"/>
    <property type="match status" value="1"/>
</dbReference>
<keyword evidence="2" id="KW-0808">Transferase</keyword>
<dbReference type="InterPro" id="IPR002575">
    <property type="entry name" value="Aminoglycoside_PTrfase"/>
</dbReference>
<dbReference type="EMBL" id="CP058559">
    <property type="protein sequence ID" value="QNO15044.1"/>
    <property type="molecule type" value="Genomic_DNA"/>
</dbReference>
<dbReference type="AlphaFoldDB" id="A0A7G9W8N2"/>